<name>A0A219YHA5_BPK52</name>
<dbReference type="InterPro" id="IPR035156">
    <property type="entry name" value="DUF5471"/>
</dbReference>
<organism evidence="2 3">
    <name type="scientific">Klebsiella phage K5-2</name>
    <name type="common">Bacteriophage K5-2</name>
    <dbReference type="NCBI Taxonomy" id="1932361"/>
    <lineage>
        <taxon>Viruses</taxon>
        <taxon>Duplodnaviria</taxon>
        <taxon>Heunggongvirae</taxon>
        <taxon>Uroviricota</taxon>
        <taxon>Caudoviricetes</taxon>
        <taxon>Autographivirales</taxon>
        <taxon>Autotranscriptaviridae</taxon>
        <taxon>Studiervirinae</taxon>
        <taxon>Przondovirus</taxon>
        <taxon>Przondovirus K52</taxon>
    </lineage>
</organism>
<dbReference type="Pfam" id="PF17565">
    <property type="entry name" value="DUF5471"/>
    <property type="match status" value="1"/>
</dbReference>
<dbReference type="EMBL" id="KY389315">
    <property type="protein sequence ID" value="APZ82785.1"/>
    <property type="molecule type" value="Genomic_DNA"/>
</dbReference>
<organismHost>
    <name type="scientific">Klebsiella</name>
    <dbReference type="NCBI Taxonomy" id="570"/>
</organismHost>
<sequence length="101" mass="10920">MTSGAPVSTAAQRSKHSEQECTETLTINRRTIMFKLIETLGRLVIALYIREAKALDKASKVEAEAAAKLAKAADKARQASLDATAEAAKVALKALKLKEFF</sequence>
<proteinExistence type="predicted"/>
<feature type="compositionally biased region" description="Polar residues" evidence="1">
    <location>
        <begin position="1"/>
        <end position="12"/>
    </location>
</feature>
<evidence type="ECO:0000256" key="1">
    <source>
        <dbReference type="SAM" id="MobiDB-lite"/>
    </source>
</evidence>
<dbReference type="Proteomes" id="UP000224375">
    <property type="component" value="Segment"/>
</dbReference>
<gene>
    <name evidence="2" type="ORF">k52_018</name>
</gene>
<reference evidence="2 3" key="1">
    <citation type="journal article" date="2017" name="Sci. Rep.">
        <title>Two T7-like Bacteriophages, K5-2 and K5-4, Each Encodes Two Capsule Depolymerases: Isolation and Functional Characterization.</title>
        <authorList>
            <person name="Hsieh P.F."/>
            <person name="Lin H.H."/>
            <person name="Lin T.L."/>
            <person name="Chen Y.Y."/>
            <person name="Wang J.T."/>
        </authorList>
    </citation>
    <scope>NUCLEOTIDE SEQUENCE [LARGE SCALE GENOMIC DNA]</scope>
</reference>
<evidence type="ECO:0000313" key="3">
    <source>
        <dbReference type="Proteomes" id="UP000224375"/>
    </source>
</evidence>
<accession>A0A219YHA5</accession>
<keyword evidence="3" id="KW-1185">Reference proteome</keyword>
<protein>
    <submittedName>
        <fullName evidence="2">Uncharacterized protein</fullName>
    </submittedName>
</protein>
<feature type="region of interest" description="Disordered" evidence="1">
    <location>
        <begin position="1"/>
        <end position="22"/>
    </location>
</feature>
<evidence type="ECO:0000313" key="2">
    <source>
        <dbReference type="EMBL" id="APZ82785.1"/>
    </source>
</evidence>